<dbReference type="SMART" id="SM00342">
    <property type="entry name" value="HTH_ARAC"/>
    <property type="match status" value="1"/>
</dbReference>
<dbReference type="PRINTS" id="PR00032">
    <property type="entry name" value="HTHARAC"/>
</dbReference>
<feature type="domain" description="HTH araC/xylS-type" evidence="4">
    <location>
        <begin position="175"/>
        <end position="273"/>
    </location>
</feature>
<dbReference type="PANTHER" id="PTHR46796:SF6">
    <property type="entry name" value="ARAC SUBFAMILY"/>
    <property type="match status" value="1"/>
</dbReference>
<dbReference type="Pfam" id="PF12833">
    <property type="entry name" value="HTH_18"/>
    <property type="match status" value="1"/>
</dbReference>
<dbReference type="Proteomes" id="UP001304461">
    <property type="component" value="Unassembled WGS sequence"/>
</dbReference>
<gene>
    <name evidence="5" type="ORF">VB738_08380</name>
</gene>
<keyword evidence="1" id="KW-0805">Transcription regulation</keyword>
<name>A0ABU5RU17_9CYAN</name>
<evidence type="ECO:0000256" key="2">
    <source>
        <dbReference type="ARBA" id="ARBA00023125"/>
    </source>
</evidence>
<dbReference type="InterPro" id="IPR009057">
    <property type="entry name" value="Homeodomain-like_sf"/>
</dbReference>
<comment type="caution">
    <text evidence="5">The sequence shown here is derived from an EMBL/GenBank/DDBJ whole genome shotgun (WGS) entry which is preliminary data.</text>
</comment>
<dbReference type="Gene3D" id="1.10.10.60">
    <property type="entry name" value="Homeodomain-like"/>
    <property type="match status" value="2"/>
</dbReference>
<evidence type="ECO:0000256" key="1">
    <source>
        <dbReference type="ARBA" id="ARBA00023015"/>
    </source>
</evidence>
<dbReference type="EMBL" id="JAYGHX010000004">
    <property type="protein sequence ID" value="MEA5391275.1"/>
    <property type="molecule type" value="Genomic_DNA"/>
</dbReference>
<dbReference type="PROSITE" id="PS00041">
    <property type="entry name" value="HTH_ARAC_FAMILY_1"/>
    <property type="match status" value="1"/>
</dbReference>
<reference evidence="5 6" key="1">
    <citation type="submission" date="2023-12" db="EMBL/GenBank/DDBJ databases">
        <title>Baltic Sea Cyanobacteria.</title>
        <authorList>
            <person name="Delbaje E."/>
            <person name="Fewer D.P."/>
            <person name="Shishido T.K."/>
        </authorList>
    </citation>
    <scope>NUCLEOTIDE SEQUENCE [LARGE SCALE GENOMIC DNA]</scope>
    <source>
        <strain evidence="5 6">UHCC 0139</strain>
    </source>
</reference>
<evidence type="ECO:0000313" key="5">
    <source>
        <dbReference type="EMBL" id="MEA5391275.1"/>
    </source>
</evidence>
<dbReference type="InterPro" id="IPR018060">
    <property type="entry name" value="HTH_AraC"/>
</dbReference>
<dbReference type="RefSeq" id="WP_323305316.1">
    <property type="nucleotide sequence ID" value="NZ_JAYGHX010000004.1"/>
</dbReference>
<dbReference type="PANTHER" id="PTHR46796">
    <property type="entry name" value="HTH-TYPE TRANSCRIPTIONAL ACTIVATOR RHAS-RELATED"/>
    <property type="match status" value="1"/>
</dbReference>
<dbReference type="PROSITE" id="PS01124">
    <property type="entry name" value="HTH_ARAC_FAMILY_2"/>
    <property type="match status" value="1"/>
</dbReference>
<proteinExistence type="predicted"/>
<keyword evidence="6" id="KW-1185">Reference proteome</keyword>
<dbReference type="InterPro" id="IPR050204">
    <property type="entry name" value="AraC_XylS_family_regulators"/>
</dbReference>
<evidence type="ECO:0000256" key="3">
    <source>
        <dbReference type="ARBA" id="ARBA00023163"/>
    </source>
</evidence>
<evidence type="ECO:0000313" key="6">
    <source>
        <dbReference type="Proteomes" id="UP001304461"/>
    </source>
</evidence>
<evidence type="ECO:0000259" key="4">
    <source>
        <dbReference type="PROSITE" id="PS01124"/>
    </source>
</evidence>
<dbReference type="InterPro" id="IPR018062">
    <property type="entry name" value="HTH_AraC-typ_CS"/>
</dbReference>
<protein>
    <submittedName>
        <fullName evidence="5">AraC family transcriptional regulator</fullName>
    </submittedName>
</protein>
<dbReference type="InterPro" id="IPR020449">
    <property type="entry name" value="Tscrpt_reg_AraC-type_HTH"/>
</dbReference>
<keyword evidence="3" id="KW-0804">Transcription</keyword>
<sequence length="275" mass="30194">MLSSAGAGWQGIALEQFRCPPFETPEYAYPDHKIAIHTRIPEDLQVKRTLNGRVQVEQVVAEQVIVVPAKVTHQVQWDQDAEFLILTLRPDVLGRVAYEAIGPDQVDLVPGLPRVDALVRQLGLALRSELELNGGRDHLYVESLVNCLAVHLLKTYSAVPPRFPAAGPLPPSTLALVTGYIQDHLDQALSLADLADLVGLSTCYFATLFKQSTGTSPHQFIVQCRLQRSQQLLACSDAAIAAIALQCGFSSQSHLTRVFRQHLGTTPRAYRTSVK</sequence>
<dbReference type="SUPFAM" id="SSF46689">
    <property type="entry name" value="Homeodomain-like"/>
    <property type="match status" value="2"/>
</dbReference>
<accession>A0ABU5RU17</accession>
<organism evidence="5 6">
    <name type="scientific">Cyanobium gracile UHCC 0139</name>
    <dbReference type="NCBI Taxonomy" id="3110308"/>
    <lineage>
        <taxon>Bacteria</taxon>
        <taxon>Bacillati</taxon>
        <taxon>Cyanobacteriota</taxon>
        <taxon>Cyanophyceae</taxon>
        <taxon>Synechococcales</taxon>
        <taxon>Prochlorococcaceae</taxon>
        <taxon>Cyanobium</taxon>
    </lineage>
</organism>
<keyword evidence="2" id="KW-0238">DNA-binding</keyword>